<dbReference type="CDD" id="cd17584">
    <property type="entry name" value="REC_typeB_ARR-like"/>
    <property type="match status" value="1"/>
</dbReference>
<dbReference type="PROSITE" id="PS50110">
    <property type="entry name" value="RESPONSE_REGULATORY"/>
    <property type="match status" value="1"/>
</dbReference>
<dbReference type="InterPro" id="IPR001005">
    <property type="entry name" value="SANT/Myb"/>
</dbReference>
<feature type="domain" description="Response regulatory" evidence="11">
    <location>
        <begin position="218"/>
        <end position="339"/>
    </location>
</feature>
<name>A0A7J0G1B1_9ERIC</name>
<comment type="caution">
    <text evidence="14">The sequence shown here is derived from an EMBL/GenBank/DDBJ whole genome shotgun (WGS) entry which is preliminary data.</text>
</comment>
<evidence type="ECO:0000256" key="4">
    <source>
        <dbReference type="ARBA" id="ARBA00023012"/>
    </source>
</evidence>
<dbReference type="Pfam" id="PF00072">
    <property type="entry name" value="Response_reg"/>
    <property type="match status" value="1"/>
</dbReference>
<dbReference type="NCBIfam" id="TIGR01557">
    <property type="entry name" value="myb_SHAQKYF"/>
    <property type="match status" value="1"/>
</dbReference>
<comment type="subcellular location">
    <subcellularLocation>
        <location evidence="1">Nucleus</location>
    </subcellularLocation>
</comment>
<evidence type="ECO:0000256" key="7">
    <source>
        <dbReference type="ARBA" id="ARBA00023163"/>
    </source>
</evidence>
<dbReference type="SUPFAM" id="SSF46689">
    <property type="entry name" value="Homeodomain-like"/>
    <property type="match status" value="1"/>
</dbReference>
<dbReference type="Gene3D" id="3.40.50.2300">
    <property type="match status" value="1"/>
</dbReference>
<dbReference type="InterPro" id="IPR011006">
    <property type="entry name" value="CheY-like_superfamily"/>
</dbReference>
<dbReference type="GO" id="GO:0005634">
    <property type="term" value="C:nucleus"/>
    <property type="evidence" value="ECO:0007669"/>
    <property type="project" value="UniProtKB-SubCell"/>
</dbReference>
<dbReference type="EMBL" id="BJWL01000017">
    <property type="protein sequence ID" value="GFZ04563.1"/>
    <property type="molecule type" value="Genomic_DNA"/>
</dbReference>
<keyword evidence="7" id="KW-0804">Transcription</keyword>
<organism evidence="14 15">
    <name type="scientific">Actinidia rufa</name>
    <dbReference type="NCBI Taxonomy" id="165716"/>
    <lineage>
        <taxon>Eukaryota</taxon>
        <taxon>Viridiplantae</taxon>
        <taxon>Streptophyta</taxon>
        <taxon>Embryophyta</taxon>
        <taxon>Tracheophyta</taxon>
        <taxon>Spermatophyta</taxon>
        <taxon>Magnoliopsida</taxon>
        <taxon>eudicotyledons</taxon>
        <taxon>Gunneridae</taxon>
        <taxon>Pentapetalae</taxon>
        <taxon>asterids</taxon>
        <taxon>Ericales</taxon>
        <taxon>Actinidiaceae</taxon>
        <taxon>Actinidia</taxon>
    </lineage>
</organism>
<gene>
    <name evidence="14" type="ORF">Acr_17g0001350</name>
</gene>
<evidence type="ECO:0000256" key="10">
    <source>
        <dbReference type="SAM" id="MobiDB-lite"/>
    </source>
</evidence>
<dbReference type="GO" id="GO:0000160">
    <property type="term" value="P:phosphorelay signal transduction system"/>
    <property type="evidence" value="ECO:0007669"/>
    <property type="project" value="UniProtKB-KW"/>
</dbReference>
<keyword evidence="3" id="KW-0813">Transport</keyword>
<dbReference type="PROSITE" id="PS50192">
    <property type="entry name" value="T_SNARE"/>
    <property type="match status" value="1"/>
</dbReference>
<evidence type="ECO:0000259" key="13">
    <source>
        <dbReference type="PROSITE" id="PS51294"/>
    </source>
</evidence>
<keyword evidence="6" id="KW-0010">Activator</keyword>
<dbReference type="AlphaFoldDB" id="A0A7J0G1B1"/>
<evidence type="ECO:0000256" key="5">
    <source>
        <dbReference type="ARBA" id="ARBA00023015"/>
    </source>
</evidence>
<keyword evidence="4" id="KW-0902">Two-component regulatory system</keyword>
<dbReference type="InterPro" id="IPR001789">
    <property type="entry name" value="Sig_transdc_resp-reg_receiver"/>
</dbReference>
<dbReference type="OrthoDB" id="60033at2759"/>
<evidence type="ECO:0000256" key="1">
    <source>
        <dbReference type="ARBA" id="ARBA00004123"/>
    </source>
</evidence>
<dbReference type="Pfam" id="PF00249">
    <property type="entry name" value="Myb_DNA-binding"/>
    <property type="match status" value="1"/>
</dbReference>
<evidence type="ECO:0000256" key="2">
    <source>
        <dbReference type="ARBA" id="ARBA00022553"/>
    </source>
</evidence>
<dbReference type="SUPFAM" id="SSF52172">
    <property type="entry name" value="CheY-like"/>
    <property type="match status" value="1"/>
</dbReference>
<dbReference type="PROSITE" id="PS51294">
    <property type="entry name" value="HTH_MYB"/>
    <property type="match status" value="1"/>
</dbReference>
<dbReference type="PANTHER" id="PTHR43874">
    <property type="entry name" value="TWO-COMPONENT RESPONSE REGULATOR"/>
    <property type="match status" value="1"/>
</dbReference>
<keyword evidence="8" id="KW-0539">Nucleus</keyword>
<evidence type="ECO:0000313" key="15">
    <source>
        <dbReference type="Proteomes" id="UP000585474"/>
    </source>
</evidence>
<dbReference type="GO" id="GO:0003677">
    <property type="term" value="F:DNA binding"/>
    <property type="evidence" value="ECO:0007669"/>
    <property type="project" value="InterPro"/>
</dbReference>
<evidence type="ECO:0000256" key="6">
    <source>
        <dbReference type="ARBA" id="ARBA00023159"/>
    </source>
</evidence>
<feature type="domain" description="HTH myb-type" evidence="13">
    <location>
        <begin position="410"/>
        <end position="461"/>
    </location>
</feature>
<dbReference type="SMART" id="SM00448">
    <property type="entry name" value="REC"/>
    <property type="match status" value="1"/>
</dbReference>
<evidence type="ECO:0000313" key="14">
    <source>
        <dbReference type="EMBL" id="GFZ04563.1"/>
    </source>
</evidence>
<keyword evidence="3" id="KW-0653">Protein transport</keyword>
<evidence type="ECO:0000256" key="8">
    <source>
        <dbReference type="ARBA" id="ARBA00023242"/>
    </source>
</evidence>
<proteinExistence type="predicted"/>
<evidence type="ECO:0000256" key="9">
    <source>
        <dbReference type="PROSITE-ProRule" id="PRU00169"/>
    </source>
</evidence>
<comment type="caution">
    <text evidence="9">Lacks conserved residue(s) required for the propagation of feature annotation.</text>
</comment>
<accession>A0A7J0G1B1</accession>
<sequence length="652" mass="73787">MATRNRTVVFRWYRPSSSYSNSTLGGPVIEMATTSFLRSNRSYAPLSTEEPGPSRYGSSLSCDPFLLVVAVIEFFDDSLSDNNPWIELNLKSGLHKGRVLKRLHSPINVPTIWTAKPHPYNPILARDGRRMELRGICGAVGTGLFTLLLHLPQCVAVTGVRPVPMKGEVGADKIVHWVGHDGLDLEMNLNENIPRSEVDESEDVGTIVDRIDYNIQNIAVSVEEGFKQLQKAERRQAKGGMVRCAMVLVTTCSRANEALSILRQGKSNFDIVISEVHFPEMDGFQLLEIICLEMDLPVVMMSADDENGVVFKCIMDGACDYLVKPVRMEDIKFIWKHVIRKQKNGGVRVLEESKNVDDVDILLHQNQVNTVENVSIDNENHESSNYVKEEEEEGKEKDDSVSLKKPRMIWTAELHQKFVAAVDQIGLKNAVPKKILDVMNFPGITRENVASHLQKYRNYIRRVDENLQNQCNFNKLPMHPQEKNPELIANFPSYNLHNQVTFVQPTQRSYANFSNDTPIGNQNYFYNYGMLESGFGIGSEQLSNSSIGADLSPEVSTTMESDQPMSINDFFQASGERYLDRFNQPVNVNRIHGNLTSSFIMQRPFKMQRLNENKSTEAFTDGAVYHPVSLSPPALYDERFDHEDVSIRPYNE</sequence>
<keyword evidence="5" id="KW-0805">Transcription regulation</keyword>
<reference evidence="14 15" key="1">
    <citation type="submission" date="2019-07" db="EMBL/GenBank/DDBJ databases">
        <title>De Novo Assembly of kiwifruit Actinidia rufa.</title>
        <authorList>
            <person name="Sugita-Konishi S."/>
            <person name="Sato K."/>
            <person name="Mori E."/>
            <person name="Abe Y."/>
            <person name="Kisaki G."/>
            <person name="Hamano K."/>
            <person name="Suezawa K."/>
            <person name="Otani M."/>
            <person name="Fukuda T."/>
            <person name="Manabe T."/>
            <person name="Gomi K."/>
            <person name="Tabuchi M."/>
            <person name="Akimitsu K."/>
            <person name="Kataoka I."/>
        </authorList>
    </citation>
    <scope>NUCLEOTIDE SEQUENCE [LARGE SCALE GENOMIC DNA]</scope>
    <source>
        <strain evidence="15">cv. Fuchu</strain>
    </source>
</reference>
<protein>
    <submittedName>
        <fullName evidence="14">Response regulator 10</fullName>
    </submittedName>
</protein>
<evidence type="ECO:0000259" key="11">
    <source>
        <dbReference type="PROSITE" id="PS50110"/>
    </source>
</evidence>
<dbReference type="InterPro" id="IPR009057">
    <property type="entry name" value="Homeodomain-like_sf"/>
</dbReference>
<dbReference type="InterPro" id="IPR000727">
    <property type="entry name" value="T_SNARE_dom"/>
</dbReference>
<dbReference type="InterPro" id="IPR045279">
    <property type="entry name" value="ARR-like"/>
</dbReference>
<dbReference type="FunFam" id="1.10.10.60:FF:000007">
    <property type="entry name" value="Two-component response regulator"/>
    <property type="match status" value="1"/>
</dbReference>
<keyword evidence="15" id="KW-1185">Reference proteome</keyword>
<feature type="domain" description="T-SNARE coiled-coil homology" evidence="12">
    <location>
        <begin position="205"/>
        <end position="232"/>
    </location>
</feature>
<dbReference type="Gene3D" id="1.20.5.110">
    <property type="match status" value="1"/>
</dbReference>
<dbReference type="Proteomes" id="UP000585474">
    <property type="component" value="Unassembled WGS sequence"/>
</dbReference>
<evidence type="ECO:0000259" key="12">
    <source>
        <dbReference type="PROSITE" id="PS50192"/>
    </source>
</evidence>
<dbReference type="InterPro" id="IPR006447">
    <property type="entry name" value="Myb_dom_plants"/>
</dbReference>
<dbReference type="PANTHER" id="PTHR43874:SF63">
    <property type="entry name" value="RESPONSE REGULATORY DOMAIN-CONTAINING PROTEIN"/>
    <property type="match status" value="1"/>
</dbReference>
<feature type="region of interest" description="Disordered" evidence="10">
    <location>
        <begin position="379"/>
        <end position="401"/>
    </location>
</feature>
<evidence type="ECO:0000256" key="3">
    <source>
        <dbReference type="ARBA" id="ARBA00022927"/>
    </source>
</evidence>
<dbReference type="InterPro" id="IPR017930">
    <property type="entry name" value="Myb_dom"/>
</dbReference>
<dbReference type="GO" id="GO:0015031">
    <property type="term" value="P:protein transport"/>
    <property type="evidence" value="ECO:0007669"/>
    <property type="project" value="UniProtKB-KW"/>
</dbReference>
<dbReference type="GO" id="GO:0009736">
    <property type="term" value="P:cytokinin-activated signaling pathway"/>
    <property type="evidence" value="ECO:0007669"/>
    <property type="project" value="InterPro"/>
</dbReference>
<dbReference type="Gene3D" id="1.10.10.60">
    <property type="entry name" value="Homeodomain-like"/>
    <property type="match status" value="1"/>
</dbReference>
<keyword evidence="2" id="KW-0597">Phosphoprotein</keyword>